<dbReference type="AlphaFoldDB" id="A0AAP4TUY0"/>
<dbReference type="InterPro" id="IPR005648">
    <property type="entry name" value="FlgD"/>
</dbReference>
<feature type="domain" description="FlgD/Vpr Ig-like" evidence="6">
    <location>
        <begin position="117"/>
        <end position="184"/>
    </location>
</feature>
<evidence type="ECO:0000256" key="1">
    <source>
        <dbReference type="ARBA" id="ARBA00010577"/>
    </source>
</evidence>
<comment type="similarity">
    <text evidence="1 5">Belongs to the FlgD family.</text>
</comment>
<evidence type="ECO:0000256" key="3">
    <source>
        <dbReference type="ARBA" id="ARBA00022795"/>
    </source>
</evidence>
<dbReference type="Gene3D" id="2.30.30.910">
    <property type="match status" value="1"/>
</dbReference>
<evidence type="ECO:0000256" key="4">
    <source>
        <dbReference type="ARBA" id="ARBA00024746"/>
    </source>
</evidence>
<reference evidence="8" key="1">
    <citation type="submission" date="2023-07" db="EMBL/GenBank/DDBJ databases">
        <title>Genome content predicts the carbon catabolic preferences of heterotrophic bacteria.</title>
        <authorList>
            <person name="Gralka M."/>
        </authorList>
    </citation>
    <scope>NUCLEOTIDE SEQUENCE</scope>
    <source>
        <strain evidence="8">C2R13</strain>
    </source>
</reference>
<dbReference type="InterPro" id="IPR025965">
    <property type="entry name" value="FlgD/Vpr_Ig-like"/>
</dbReference>
<comment type="function">
    <text evidence="4 5">Required for flagellar hook formation. May act as a scaffolding protein.</text>
</comment>
<comment type="caution">
    <text evidence="8">The sequence shown here is derived from an EMBL/GenBank/DDBJ whole genome shotgun (WGS) entry which is preliminary data.</text>
</comment>
<accession>A0AAP4TUY0</accession>
<evidence type="ECO:0000313" key="9">
    <source>
        <dbReference type="Proteomes" id="UP001170481"/>
    </source>
</evidence>
<sequence length="229" mass="23482">MATLDTSVLNSINQTTTTSGVTDSTQSVSSTEELNDQFMTLLVAQMQNQDPMDPVSNSDLTAQLAQISTVSGIEELNTTLEGITAQISSSEALQAASLLDQGVLVGGNAVLVGNATSTPFGLELADDVDNATVEVLGADGSVVKTFELGALEAGIHGFVWDGLLDDGTEAADGSYHLAVTAERAGESYDGLQTLSYGVVSGVNQTDSGAQLDLGPVLGVVSLDAVRQVL</sequence>
<evidence type="ECO:0000256" key="2">
    <source>
        <dbReference type="ARBA" id="ARBA00016013"/>
    </source>
</evidence>
<keyword evidence="8" id="KW-0969">Cilium</keyword>
<keyword evidence="3 5" id="KW-1005">Bacterial flagellum biogenesis</keyword>
<proteinExistence type="inferred from homology"/>
<feature type="domain" description="FlgD Tudor-like" evidence="7">
    <location>
        <begin position="90"/>
        <end position="226"/>
    </location>
</feature>
<evidence type="ECO:0000259" key="6">
    <source>
        <dbReference type="Pfam" id="PF13860"/>
    </source>
</evidence>
<dbReference type="Proteomes" id="UP001170481">
    <property type="component" value="Unassembled WGS sequence"/>
</dbReference>
<evidence type="ECO:0000259" key="7">
    <source>
        <dbReference type="Pfam" id="PF13861"/>
    </source>
</evidence>
<dbReference type="EMBL" id="JAUORK010000001">
    <property type="protein sequence ID" value="MDO6670594.1"/>
    <property type="molecule type" value="Genomic_DNA"/>
</dbReference>
<dbReference type="Gene3D" id="2.60.40.4070">
    <property type="match status" value="1"/>
</dbReference>
<gene>
    <name evidence="8" type="ORF">Q4535_00545</name>
</gene>
<evidence type="ECO:0000313" key="8">
    <source>
        <dbReference type="EMBL" id="MDO6670594.1"/>
    </source>
</evidence>
<evidence type="ECO:0000256" key="5">
    <source>
        <dbReference type="RuleBase" id="RU362076"/>
    </source>
</evidence>
<dbReference type="InterPro" id="IPR025963">
    <property type="entry name" value="FLgD_Tudor"/>
</dbReference>
<dbReference type="GO" id="GO:0044781">
    <property type="term" value="P:bacterial-type flagellum organization"/>
    <property type="evidence" value="ECO:0007669"/>
    <property type="project" value="UniProtKB-UniRule"/>
</dbReference>
<name>A0AAP4TUY0_9GAMM</name>
<protein>
    <recommendedName>
        <fullName evidence="2 5">Basal-body rod modification protein FlgD</fullName>
    </recommendedName>
</protein>
<dbReference type="Pfam" id="PF13861">
    <property type="entry name" value="FLgD_tudor"/>
    <property type="match status" value="1"/>
</dbReference>
<organism evidence="8 9">
    <name type="scientific">Cobetia amphilecti</name>
    <dbReference type="NCBI Taxonomy" id="1055104"/>
    <lineage>
        <taxon>Bacteria</taxon>
        <taxon>Pseudomonadati</taxon>
        <taxon>Pseudomonadota</taxon>
        <taxon>Gammaproteobacteria</taxon>
        <taxon>Oceanospirillales</taxon>
        <taxon>Halomonadaceae</taxon>
        <taxon>Cobetia</taxon>
    </lineage>
</organism>
<dbReference type="RefSeq" id="WP_303592438.1">
    <property type="nucleotide sequence ID" value="NZ_JAUORK010000001.1"/>
</dbReference>
<keyword evidence="8" id="KW-0282">Flagellum</keyword>
<dbReference type="Pfam" id="PF13860">
    <property type="entry name" value="FlgD_ig"/>
    <property type="match status" value="1"/>
</dbReference>
<keyword evidence="8" id="KW-0966">Cell projection</keyword>
<dbReference type="Pfam" id="PF03963">
    <property type="entry name" value="FlgD"/>
    <property type="match status" value="1"/>
</dbReference>